<keyword evidence="2" id="KW-1185">Reference proteome</keyword>
<evidence type="ECO:0000313" key="1">
    <source>
        <dbReference type="EMBL" id="KAJ7023567.1"/>
    </source>
</evidence>
<evidence type="ECO:0000313" key="2">
    <source>
        <dbReference type="Proteomes" id="UP001218188"/>
    </source>
</evidence>
<gene>
    <name evidence="1" type="ORF">C8F04DRAFT_179530</name>
</gene>
<reference evidence="1" key="1">
    <citation type="submission" date="2023-03" db="EMBL/GenBank/DDBJ databases">
        <title>Massive genome expansion in bonnet fungi (Mycena s.s.) driven by repeated elements and novel gene families across ecological guilds.</title>
        <authorList>
            <consortium name="Lawrence Berkeley National Laboratory"/>
            <person name="Harder C.B."/>
            <person name="Miyauchi S."/>
            <person name="Viragh M."/>
            <person name="Kuo A."/>
            <person name="Thoen E."/>
            <person name="Andreopoulos B."/>
            <person name="Lu D."/>
            <person name="Skrede I."/>
            <person name="Drula E."/>
            <person name="Henrissat B."/>
            <person name="Morin E."/>
            <person name="Kohler A."/>
            <person name="Barry K."/>
            <person name="LaButti K."/>
            <person name="Morin E."/>
            <person name="Salamov A."/>
            <person name="Lipzen A."/>
            <person name="Mereny Z."/>
            <person name="Hegedus B."/>
            <person name="Baldrian P."/>
            <person name="Stursova M."/>
            <person name="Weitz H."/>
            <person name="Taylor A."/>
            <person name="Grigoriev I.V."/>
            <person name="Nagy L.G."/>
            <person name="Martin F."/>
            <person name="Kauserud H."/>
        </authorList>
    </citation>
    <scope>NUCLEOTIDE SEQUENCE</scope>
    <source>
        <strain evidence="1">CBHHK200</strain>
    </source>
</reference>
<dbReference type="Proteomes" id="UP001218188">
    <property type="component" value="Unassembled WGS sequence"/>
</dbReference>
<dbReference type="AlphaFoldDB" id="A0AAD6SA94"/>
<comment type="caution">
    <text evidence="1">The sequence shown here is derived from an EMBL/GenBank/DDBJ whole genome shotgun (WGS) entry which is preliminary data.</text>
</comment>
<accession>A0AAD6SA94</accession>
<sequence length="79" mass="9222">MATTNKTPYGLSFPALHRYSSCLLWFYHLFIYQTSARPKNSAPAFCKTSHHQYISVAYLMPRPRDTVRQTVYIVFMISV</sequence>
<organism evidence="1 2">
    <name type="scientific">Mycena alexandri</name>
    <dbReference type="NCBI Taxonomy" id="1745969"/>
    <lineage>
        <taxon>Eukaryota</taxon>
        <taxon>Fungi</taxon>
        <taxon>Dikarya</taxon>
        <taxon>Basidiomycota</taxon>
        <taxon>Agaricomycotina</taxon>
        <taxon>Agaricomycetes</taxon>
        <taxon>Agaricomycetidae</taxon>
        <taxon>Agaricales</taxon>
        <taxon>Marasmiineae</taxon>
        <taxon>Mycenaceae</taxon>
        <taxon>Mycena</taxon>
    </lineage>
</organism>
<protein>
    <submittedName>
        <fullName evidence="1">Uncharacterized protein</fullName>
    </submittedName>
</protein>
<proteinExistence type="predicted"/>
<dbReference type="EMBL" id="JARJCM010000186">
    <property type="protein sequence ID" value="KAJ7023567.1"/>
    <property type="molecule type" value="Genomic_DNA"/>
</dbReference>
<name>A0AAD6SA94_9AGAR</name>